<keyword evidence="3" id="KW-1185">Reference proteome</keyword>
<dbReference type="Proteomes" id="UP000054324">
    <property type="component" value="Unassembled WGS sequence"/>
</dbReference>
<reference evidence="2 3" key="1">
    <citation type="submission" date="2013-11" db="EMBL/GenBank/DDBJ databases">
        <title>Opisthorchis viverrini - life in the bile duct.</title>
        <authorList>
            <person name="Young N.D."/>
            <person name="Nagarajan N."/>
            <person name="Lin S.J."/>
            <person name="Korhonen P.K."/>
            <person name="Jex A.R."/>
            <person name="Hall R.S."/>
            <person name="Safavi-Hemami H."/>
            <person name="Kaewkong W."/>
            <person name="Bertrand D."/>
            <person name="Gao S."/>
            <person name="Seet Q."/>
            <person name="Wongkham S."/>
            <person name="Teh B.T."/>
            <person name="Wongkham C."/>
            <person name="Intapan P.M."/>
            <person name="Maleewong W."/>
            <person name="Yang X."/>
            <person name="Hu M."/>
            <person name="Wang Z."/>
            <person name="Hofmann A."/>
            <person name="Sternberg P.W."/>
            <person name="Tan P."/>
            <person name="Wang J."/>
            <person name="Gasser R.B."/>
        </authorList>
    </citation>
    <scope>NUCLEOTIDE SEQUENCE [LARGE SCALE GENOMIC DNA]</scope>
</reference>
<protein>
    <submittedName>
        <fullName evidence="2">Uncharacterized protein</fullName>
    </submittedName>
</protein>
<sequence length="95" mass="10592">MNSSVQSTTRRHLDERRSPPQTPSTLYLKGCSFLTGRPDDSAKSKLRRPRIIATLWKIYKAQTSGQLVGTLPSGDRAQTPEVSRHNLEAAAQLMQ</sequence>
<dbReference type="GeneID" id="20316781"/>
<dbReference type="CTD" id="20316781"/>
<proteinExistence type="predicted"/>
<organism evidence="2 3">
    <name type="scientific">Opisthorchis viverrini</name>
    <name type="common">Southeast Asian liver fluke</name>
    <dbReference type="NCBI Taxonomy" id="6198"/>
    <lineage>
        <taxon>Eukaryota</taxon>
        <taxon>Metazoa</taxon>
        <taxon>Spiralia</taxon>
        <taxon>Lophotrochozoa</taxon>
        <taxon>Platyhelminthes</taxon>
        <taxon>Trematoda</taxon>
        <taxon>Digenea</taxon>
        <taxon>Opisthorchiida</taxon>
        <taxon>Opisthorchiata</taxon>
        <taxon>Opisthorchiidae</taxon>
        <taxon>Opisthorchis</taxon>
    </lineage>
</organism>
<evidence type="ECO:0000313" key="2">
    <source>
        <dbReference type="EMBL" id="KER31153.1"/>
    </source>
</evidence>
<accession>A0A074ZUP9</accession>
<dbReference type="AlphaFoldDB" id="A0A074ZUP9"/>
<dbReference type="EMBL" id="KL596650">
    <property type="protein sequence ID" value="KER31153.1"/>
    <property type="molecule type" value="Genomic_DNA"/>
</dbReference>
<feature type="region of interest" description="Disordered" evidence="1">
    <location>
        <begin position="1"/>
        <end position="30"/>
    </location>
</feature>
<dbReference type="RefSeq" id="XP_009165136.1">
    <property type="nucleotide sequence ID" value="XM_009166872.1"/>
</dbReference>
<name>A0A074ZUP9_OPIVI</name>
<evidence type="ECO:0000313" key="3">
    <source>
        <dbReference type="Proteomes" id="UP000054324"/>
    </source>
</evidence>
<gene>
    <name evidence="2" type="ORF">T265_02593</name>
</gene>
<evidence type="ECO:0000256" key="1">
    <source>
        <dbReference type="SAM" id="MobiDB-lite"/>
    </source>
</evidence>
<dbReference type="KEGG" id="ovi:T265_02593"/>